<dbReference type="Proteomes" id="UP001501699">
    <property type="component" value="Unassembled WGS sequence"/>
</dbReference>
<evidence type="ECO:0000313" key="1">
    <source>
        <dbReference type="EMBL" id="GAA4664447.1"/>
    </source>
</evidence>
<evidence type="ECO:0000313" key="2">
    <source>
        <dbReference type="Proteomes" id="UP001501699"/>
    </source>
</evidence>
<comment type="caution">
    <text evidence="1">The sequence shown here is derived from an EMBL/GenBank/DDBJ whole genome shotgun (WGS) entry which is preliminary data.</text>
</comment>
<reference evidence="2" key="1">
    <citation type="journal article" date="2019" name="Int. J. Syst. Evol. Microbiol.">
        <title>The Global Catalogue of Microorganisms (GCM) 10K type strain sequencing project: providing services to taxonomists for standard genome sequencing and annotation.</title>
        <authorList>
            <consortium name="The Broad Institute Genomics Platform"/>
            <consortium name="The Broad Institute Genome Sequencing Center for Infectious Disease"/>
            <person name="Wu L."/>
            <person name="Ma J."/>
        </authorList>
    </citation>
    <scope>NUCLEOTIDE SEQUENCE [LARGE SCALE GENOMIC DNA]</scope>
    <source>
        <strain evidence="2">JCM 17714</strain>
    </source>
</reference>
<name>A0ABP8VKB7_9HYPH</name>
<keyword evidence="2" id="KW-1185">Reference proteome</keyword>
<accession>A0ABP8VKB7</accession>
<gene>
    <name evidence="1" type="ORF">GCM10023262_11450</name>
</gene>
<sequence length="48" mass="5522">MFCDTSVARAFDVAKITVLIKIIFFNIKFPLYAFTMIDFKVLASMQIV</sequence>
<protein>
    <submittedName>
        <fullName evidence="1">Uncharacterized protein</fullName>
    </submittedName>
</protein>
<organism evidence="1 2">
    <name type="scientific">Bartonella pachyuromydis</name>
    <dbReference type="NCBI Taxonomy" id="931097"/>
    <lineage>
        <taxon>Bacteria</taxon>
        <taxon>Pseudomonadati</taxon>
        <taxon>Pseudomonadota</taxon>
        <taxon>Alphaproteobacteria</taxon>
        <taxon>Hyphomicrobiales</taxon>
        <taxon>Bartonellaceae</taxon>
        <taxon>Bartonella</taxon>
    </lineage>
</organism>
<dbReference type="EMBL" id="BAABJA010000007">
    <property type="protein sequence ID" value="GAA4664447.1"/>
    <property type="molecule type" value="Genomic_DNA"/>
</dbReference>
<proteinExistence type="predicted"/>